<keyword evidence="9 10" id="KW-0472">Membrane</keyword>
<evidence type="ECO:0000256" key="9">
    <source>
        <dbReference type="ARBA" id="ARBA00023136"/>
    </source>
</evidence>
<dbReference type="PANTHER" id="PTHR37468:SF1">
    <property type="entry name" value="SULFATE TRANSPORTER CYSZ"/>
    <property type="match status" value="1"/>
</dbReference>
<dbReference type="Proteomes" id="UP001165367">
    <property type="component" value="Unassembled WGS sequence"/>
</dbReference>
<accession>A0ABS9KQU4</accession>
<dbReference type="EMBL" id="JAKLTR010000005">
    <property type="protein sequence ID" value="MCG2614686.1"/>
    <property type="molecule type" value="Genomic_DNA"/>
</dbReference>
<gene>
    <name evidence="11" type="ORF">LZZ85_10355</name>
</gene>
<dbReference type="Pfam" id="PF07264">
    <property type="entry name" value="EI24"/>
    <property type="match status" value="1"/>
</dbReference>
<proteinExistence type="predicted"/>
<evidence type="ECO:0000256" key="10">
    <source>
        <dbReference type="SAM" id="Phobius"/>
    </source>
</evidence>
<keyword evidence="2" id="KW-0813">Transport</keyword>
<evidence type="ECO:0000256" key="2">
    <source>
        <dbReference type="ARBA" id="ARBA00022448"/>
    </source>
</evidence>
<comment type="subcellular location">
    <subcellularLocation>
        <location evidence="1">Membrane</location>
        <topology evidence="1">Multi-pass membrane protein</topology>
    </subcellularLocation>
</comment>
<keyword evidence="6 10" id="KW-0812">Transmembrane</keyword>
<sequence length="251" mass="28576">MLKEIVISIQSWGEAHRFIIQHKLWKWVLIPGLIYAALFVTGMYFFGKSATVVIEYITHFLHLGDWSQKLHSNILSFLFTTSGVILWLTLLLFYFSFFKYICLIIGSPIFAYISRKTESIIHSNEVAPGWSDIKKEAGRSITIALRNCGWQTVYLVTLILLSLIPLIGWITPLIALLMEAYYYGFSMLDYSLARNNNSKSQSIHFIGRHKGLALANGILFYMMHLLIVFAPAYAIISATLTINKVKVKTPA</sequence>
<evidence type="ECO:0000256" key="6">
    <source>
        <dbReference type="ARBA" id="ARBA00022692"/>
    </source>
</evidence>
<comment type="caution">
    <text evidence="11">The sequence shown here is derived from an EMBL/GenBank/DDBJ whole genome shotgun (WGS) entry which is preliminary data.</text>
</comment>
<keyword evidence="8" id="KW-0764">Sulfate transport</keyword>
<keyword evidence="4" id="KW-0997">Cell inner membrane</keyword>
<dbReference type="PANTHER" id="PTHR37468">
    <property type="entry name" value="SULFATE TRANSPORTER CYSZ"/>
    <property type="match status" value="1"/>
</dbReference>
<evidence type="ECO:0000313" key="11">
    <source>
        <dbReference type="EMBL" id="MCG2614686.1"/>
    </source>
</evidence>
<keyword evidence="3" id="KW-1003">Cell membrane</keyword>
<keyword evidence="12" id="KW-1185">Reference proteome</keyword>
<feature type="transmembrane region" description="Helical" evidence="10">
    <location>
        <begin position="218"/>
        <end position="242"/>
    </location>
</feature>
<reference evidence="11" key="1">
    <citation type="submission" date="2022-01" db="EMBL/GenBank/DDBJ databases">
        <authorList>
            <person name="Jo J.-H."/>
            <person name="Im W.-T."/>
        </authorList>
    </citation>
    <scope>NUCLEOTIDE SEQUENCE</scope>
    <source>
        <strain evidence="11">NA20</strain>
    </source>
</reference>
<name>A0ABS9KQU4_9BACT</name>
<evidence type="ECO:0000313" key="12">
    <source>
        <dbReference type="Proteomes" id="UP001165367"/>
    </source>
</evidence>
<evidence type="ECO:0000256" key="8">
    <source>
        <dbReference type="ARBA" id="ARBA00023032"/>
    </source>
</evidence>
<feature type="transmembrane region" description="Helical" evidence="10">
    <location>
        <begin position="153"/>
        <end position="178"/>
    </location>
</feature>
<keyword evidence="5" id="KW-0028">Amino-acid biosynthesis</keyword>
<protein>
    <submittedName>
        <fullName evidence="11">EI24 domain-containing protein</fullName>
    </submittedName>
</protein>
<feature type="transmembrane region" description="Helical" evidence="10">
    <location>
        <begin position="27"/>
        <end position="46"/>
    </location>
</feature>
<evidence type="ECO:0000256" key="3">
    <source>
        <dbReference type="ARBA" id="ARBA00022475"/>
    </source>
</evidence>
<organism evidence="11 12">
    <name type="scientific">Terrimonas ginsenosidimutans</name>
    <dbReference type="NCBI Taxonomy" id="2908004"/>
    <lineage>
        <taxon>Bacteria</taxon>
        <taxon>Pseudomonadati</taxon>
        <taxon>Bacteroidota</taxon>
        <taxon>Chitinophagia</taxon>
        <taxon>Chitinophagales</taxon>
        <taxon>Chitinophagaceae</taxon>
        <taxon>Terrimonas</taxon>
    </lineage>
</organism>
<evidence type="ECO:0000256" key="4">
    <source>
        <dbReference type="ARBA" id="ARBA00022519"/>
    </source>
</evidence>
<evidence type="ECO:0000256" key="7">
    <source>
        <dbReference type="ARBA" id="ARBA00022989"/>
    </source>
</evidence>
<feature type="transmembrane region" description="Helical" evidence="10">
    <location>
        <begin position="85"/>
        <end position="113"/>
    </location>
</feature>
<keyword evidence="7 10" id="KW-1133">Transmembrane helix</keyword>
<dbReference type="InterPro" id="IPR059112">
    <property type="entry name" value="CysZ/EI24"/>
</dbReference>
<evidence type="ECO:0000256" key="5">
    <source>
        <dbReference type="ARBA" id="ARBA00022605"/>
    </source>
</evidence>
<evidence type="ECO:0000256" key="1">
    <source>
        <dbReference type="ARBA" id="ARBA00004141"/>
    </source>
</evidence>
<dbReference type="RefSeq" id="WP_237871339.1">
    <property type="nucleotide sequence ID" value="NZ_JAKLTR010000005.1"/>
</dbReference>
<dbReference type="InterPro" id="IPR050480">
    <property type="entry name" value="CysZ-like"/>
</dbReference>